<evidence type="ECO:0000256" key="9">
    <source>
        <dbReference type="ARBA" id="ARBA00022840"/>
    </source>
</evidence>
<dbReference type="InterPro" id="IPR003594">
    <property type="entry name" value="HATPase_dom"/>
</dbReference>
<keyword evidence="10" id="KW-0902">Two-component regulatory system</keyword>
<evidence type="ECO:0000313" key="14">
    <source>
        <dbReference type="EMBL" id="SET93189.1"/>
    </source>
</evidence>
<feature type="transmembrane region" description="Helical" evidence="12">
    <location>
        <begin position="140"/>
        <end position="168"/>
    </location>
</feature>
<evidence type="ECO:0000313" key="15">
    <source>
        <dbReference type="Proteomes" id="UP000199820"/>
    </source>
</evidence>
<keyword evidence="4" id="KW-1003">Cell membrane</keyword>
<dbReference type="GO" id="GO:0000155">
    <property type="term" value="F:phosphorelay sensor kinase activity"/>
    <property type="evidence" value="ECO:0007669"/>
    <property type="project" value="InterPro"/>
</dbReference>
<name>A0A1I0I916_9FIRM</name>
<evidence type="ECO:0000256" key="8">
    <source>
        <dbReference type="ARBA" id="ARBA00022777"/>
    </source>
</evidence>
<dbReference type="InterPro" id="IPR050736">
    <property type="entry name" value="Sensor_HK_Regulatory"/>
</dbReference>
<evidence type="ECO:0000256" key="7">
    <source>
        <dbReference type="ARBA" id="ARBA00022741"/>
    </source>
</evidence>
<dbReference type="Gene3D" id="1.10.287.130">
    <property type="match status" value="1"/>
</dbReference>
<keyword evidence="7" id="KW-0547">Nucleotide-binding</keyword>
<keyword evidence="5" id="KW-0597">Phosphoprotein</keyword>
<keyword evidence="11 12" id="KW-0472">Membrane</keyword>
<dbReference type="Gene3D" id="3.30.565.10">
    <property type="entry name" value="Histidine kinase-like ATPase, C-terminal domain"/>
    <property type="match status" value="1"/>
</dbReference>
<proteinExistence type="predicted"/>
<sequence>MNKKIFNAIWIVAIVVFLASLTFIMGVSYNYFSGVQLKQLRTEAELASQGVSMSGMDYLNGLEAKDYRITWIDADGTVLFDNAVNANEMENHLEREEIKEALADGYGESVRYSNTLSDKQLYSAIRLSDGSVIRLSSVQMAVWTLLLGFAQPICLVILIAFVLSFVLASRLTKRILTPINGIDPDDPLQHINEEEYKEIAPLLRRIQSQNEQLKRDQKEIEKAALIRQEFTANVSHELKTPLHAISGYAELLENEMVKEEDIKPFAGKIREESTRMTKLVEDIIDLTKLDNGGVEMKWEVCDLYRVAENAVDSLEATATALGVEVTLGGSDAPVRAIPQLLYSIVYNLCDNGIKYNHSGGKVEVDVQQTPHNTVLRVKDTGIGIPEESCERIFERFYRVDKSRSKEVGGTGLGLSIVKHTVLVHGGKIEVNSEVGKGTEFIVSLPNKPKEIEV</sequence>
<reference evidence="14 15" key="1">
    <citation type="submission" date="2016-10" db="EMBL/GenBank/DDBJ databases">
        <authorList>
            <person name="de Groot N.N."/>
        </authorList>
    </citation>
    <scope>NUCLEOTIDE SEQUENCE [LARGE SCALE GENOMIC DNA]</scope>
    <source>
        <strain evidence="14 15">KH1P1</strain>
    </source>
</reference>
<comment type="catalytic activity">
    <reaction evidence="1">
        <text>ATP + protein L-histidine = ADP + protein N-phospho-L-histidine.</text>
        <dbReference type="EC" id="2.7.13.3"/>
    </reaction>
</comment>
<dbReference type="PRINTS" id="PR00344">
    <property type="entry name" value="BCTRLSENSOR"/>
</dbReference>
<dbReference type="InterPro" id="IPR036097">
    <property type="entry name" value="HisK_dim/P_sf"/>
</dbReference>
<dbReference type="CDD" id="cd00082">
    <property type="entry name" value="HisKA"/>
    <property type="match status" value="1"/>
</dbReference>
<organism evidence="14 15">
    <name type="scientific">[Clostridium] aminophilum</name>
    <dbReference type="NCBI Taxonomy" id="1526"/>
    <lineage>
        <taxon>Bacteria</taxon>
        <taxon>Bacillati</taxon>
        <taxon>Bacillota</taxon>
        <taxon>Clostridia</taxon>
        <taxon>Lachnospirales</taxon>
        <taxon>Lachnospiraceae</taxon>
    </lineage>
</organism>
<dbReference type="GO" id="GO:0005524">
    <property type="term" value="F:ATP binding"/>
    <property type="evidence" value="ECO:0007669"/>
    <property type="project" value="UniProtKB-KW"/>
</dbReference>
<dbReference type="FunFam" id="3.30.565.10:FF:000006">
    <property type="entry name" value="Sensor histidine kinase WalK"/>
    <property type="match status" value="1"/>
</dbReference>
<keyword evidence="12" id="KW-0812">Transmembrane</keyword>
<dbReference type="FunFam" id="1.10.287.130:FF:000008">
    <property type="entry name" value="Two-component sensor histidine kinase"/>
    <property type="match status" value="1"/>
</dbReference>
<dbReference type="CDD" id="cd00075">
    <property type="entry name" value="HATPase"/>
    <property type="match status" value="1"/>
</dbReference>
<evidence type="ECO:0000256" key="1">
    <source>
        <dbReference type="ARBA" id="ARBA00000085"/>
    </source>
</evidence>
<keyword evidence="8 14" id="KW-0418">Kinase</keyword>
<evidence type="ECO:0000259" key="13">
    <source>
        <dbReference type="PROSITE" id="PS50109"/>
    </source>
</evidence>
<dbReference type="InterPro" id="IPR003661">
    <property type="entry name" value="HisK_dim/P_dom"/>
</dbReference>
<feature type="domain" description="Histidine kinase" evidence="13">
    <location>
        <begin position="233"/>
        <end position="448"/>
    </location>
</feature>
<keyword evidence="12" id="KW-1133">Transmembrane helix</keyword>
<dbReference type="SUPFAM" id="SSF47384">
    <property type="entry name" value="Homodimeric domain of signal transducing histidine kinase"/>
    <property type="match status" value="1"/>
</dbReference>
<dbReference type="SMART" id="SM00388">
    <property type="entry name" value="HisKA"/>
    <property type="match status" value="1"/>
</dbReference>
<dbReference type="GO" id="GO:0005886">
    <property type="term" value="C:plasma membrane"/>
    <property type="evidence" value="ECO:0007669"/>
    <property type="project" value="UniProtKB-SubCell"/>
</dbReference>
<dbReference type="AlphaFoldDB" id="A0A1I0I916"/>
<evidence type="ECO:0000256" key="11">
    <source>
        <dbReference type="ARBA" id="ARBA00023136"/>
    </source>
</evidence>
<keyword evidence="6" id="KW-0808">Transferase</keyword>
<evidence type="ECO:0000256" key="4">
    <source>
        <dbReference type="ARBA" id="ARBA00022475"/>
    </source>
</evidence>
<dbReference type="EMBL" id="FOIL01000073">
    <property type="protein sequence ID" value="SET93189.1"/>
    <property type="molecule type" value="Genomic_DNA"/>
</dbReference>
<evidence type="ECO:0000256" key="3">
    <source>
        <dbReference type="ARBA" id="ARBA00012438"/>
    </source>
</evidence>
<evidence type="ECO:0000256" key="5">
    <source>
        <dbReference type="ARBA" id="ARBA00022553"/>
    </source>
</evidence>
<dbReference type="SUPFAM" id="SSF55874">
    <property type="entry name" value="ATPase domain of HSP90 chaperone/DNA topoisomerase II/histidine kinase"/>
    <property type="match status" value="1"/>
</dbReference>
<dbReference type="Pfam" id="PF02518">
    <property type="entry name" value="HATPase_c"/>
    <property type="match status" value="1"/>
</dbReference>
<evidence type="ECO:0000256" key="2">
    <source>
        <dbReference type="ARBA" id="ARBA00004236"/>
    </source>
</evidence>
<dbReference type="PANTHER" id="PTHR43711">
    <property type="entry name" value="TWO-COMPONENT HISTIDINE KINASE"/>
    <property type="match status" value="1"/>
</dbReference>
<dbReference type="OrthoDB" id="9813151at2"/>
<dbReference type="RefSeq" id="WP_074650559.1">
    <property type="nucleotide sequence ID" value="NZ_FOIL01000073.1"/>
</dbReference>
<dbReference type="SMART" id="SM00387">
    <property type="entry name" value="HATPase_c"/>
    <property type="match status" value="1"/>
</dbReference>
<dbReference type="PANTHER" id="PTHR43711:SF26">
    <property type="entry name" value="SENSOR HISTIDINE KINASE RCSC"/>
    <property type="match status" value="1"/>
</dbReference>
<dbReference type="InterPro" id="IPR005467">
    <property type="entry name" value="His_kinase_dom"/>
</dbReference>
<dbReference type="PROSITE" id="PS50109">
    <property type="entry name" value="HIS_KIN"/>
    <property type="match status" value="1"/>
</dbReference>
<dbReference type="InterPro" id="IPR004358">
    <property type="entry name" value="Sig_transdc_His_kin-like_C"/>
</dbReference>
<comment type="subcellular location">
    <subcellularLocation>
        <location evidence="2">Cell membrane</location>
    </subcellularLocation>
</comment>
<evidence type="ECO:0000256" key="12">
    <source>
        <dbReference type="SAM" id="Phobius"/>
    </source>
</evidence>
<feature type="transmembrane region" description="Helical" evidence="12">
    <location>
        <begin position="7"/>
        <end position="32"/>
    </location>
</feature>
<evidence type="ECO:0000256" key="6">
    <source>
        <dbReference type="ARBA" id="ARBA00022679"/>
    </source>
</evidence>
<accession>A0A1I0I916</accession>
<dbReference type="Pfam" id="PF00512">
    <property type="entry name" value="HisKA"/>
    <property type="match status" value="1"/>
</dbReference>
<dbReference type="Proteomes" id="UP000199820">
    <property type="component" value="Unassembled WGS sequence"/>
</dbReference>
<keyword evidence="15" id="KW-1185">Reference proteome</keyword>
<evidence type="ECO:0000256" key="10">
    <source>
        <dbReference type="ARBA" id="ARBA00023012"/>
    </source>
</evidence>
<dbReference type="InterPro" id="IPR036890">
    <property type="entry name" value="HATPase_C_sf"/>
</dbReference>
<protein>
    <recommendedName>
        <fullName evidence="3">histidine kinase</fullName>
        <ecNumber evidence="3">2.7.13.3</ecNumber>
    </recommendedName>
</protein>
<keyword evidence="9" id="KW-0067">ATP-binding</keyword>
<gene>
    <name evidence="14" type="ORF">SAMN04487771_10733</name>
</gene>
<dbReference type="EC" id="2.7.13.3" evidence="3"/>